<dbReference type="PROSITE" id="PS00893">
    <property type="entry name" value="NUDIX_BOX"/>
    <property type="match status" value="1"/>
</dbReference>
<name>A0A5M3X7L6_9ACTN</name>
<proteinExistence type="inferred from homology"/>
<dbReference type="EMBL" id="BLAE01000055">
    <property type="protein sequence ID" value="GES14178.1"/>
    <property type="molecule type" value="Genomic_DNA"/>
</dbReference>
<comment type="similarity">
    <text evidence="2 5">Belongs to the Nudix hydrolase family.</text>
</comment>
<dbReference type="PRINTS" id="PR00502">
    <property type="entry name" value="NUDIXFAMILY"/>
</dbReference>
<protein>
    <submittedName>
        <fullName evidence="7">ADP-ribose pyrophosphatase</fullName>
    </submittedName>
</protein>
<gene>
    <name evidence="7" type="ORF">Amac_077750</name>
</gene>
<evidence type="ECO:0000256" key="1">
    <source>
        <dbReference type="ARBA" id="ARBA00001946"/>
    </source>
</evidence>
<keyword evidence="4" id="KW-0460">Magnesium</keyword>
<evidence type="ECO:0000256" key="2">
    <source>
        <dbReference type="ARBA" id="ARBA00005582"/>
    </source>
</evidence>
<evidence type="ECO:0000259" key="6">
    <source>
        <dbReference type="PROSITE" id="PS51462"/>
    </source>
</evidence>
<dbReference type="PANTHER" id="PTHR43046:SF12">
    <property type="entry name" value="GDP-MANNOSE MANNOSYL HYDROLASE"/>
    <property type="match status" value="1"/>
</dbReference>
<keyword evidence="8" id="KW-1185">Reference proteome</keyword>
<dbReference type="Gene3D" id="3.90.79.10">
    <property type="entry name" value="Nucleoside Triphosphate Pyrophosphohydrolase"/>
    <property type="match status" value="1"/>
</dbReference>
<dbReference type="InterPro" id="IPR015797">
    <property type="entry name" value="NUDIX_hydrolase-like_dom_sf"/>
</dbReference>
<evidence type="ECO:0000313" key="8">
    <source>
        <dbReference type="Proteomes" id="UP000331127"/>
    </source>
</evidence>
<sequence length="165" mass="18282">MVVIPADEFYAGLYRVIAASGAFITDPADRVLLVKPNYRDHWGWPGGHVDDGEAPEAGCAREVKEELGLELPVGRLLTVHWVPELTDRPYALVHFMFDCGTLPNGDSIVLQEEELDAYGFFTAEQAAELLPPHLLERFTASQRARRNSECLYLSGGPQSRSASRP</sequence>
<evidence type="ECO:0000256" key="3">
    <source>
        <dbReference type="ARBA" id="ARBA00022801"/>
    </source>
</evidence>
<dbReference type="GO" id="GO:0016787">
    <property type="term" value="F:hydrolase activity"/>
    <property type="evidence" value="ECO:0007669"/>
    <property type="project" value="UniProtKB-KW"/>
</dbReference>
<dbReference type="AlphaFoldDB" id="A0A5M3X7L6"/>
<dbReference type="InterPro" id="IPR000086">
    <property type="entry name" value="NUDIX_hydrolase_dom"/>
</dbReference>
<dbReference type="Proteomes" id="UP000331127">
    <property type="component" value="Unassembled WGS sequence"/>
</dbReference>
<keyword evidence="3 5" id="KW-0378">Hydrolase</keyword>
<dbReference type="OrthoDB" id="4247482at2"/>
<dbReference type="InterPro" id="IPR020476">
    <property type="entry name" value="Nudix_hydrolase"/>
</dbReference>
<reference evidence="7 8" key="1">
    <citation type="submission" date="2019-10" db="EMBL/GenBank/DDBJ databases">
        <title>Whole genome shotgun sequence of Acrocarpospora macrocephala NBRC 16266.</title>
        <authorList>
            <person name="Ichikawa N."/>
            <person name="Kimura A."/>
            <person name="Kitahashi Y."/>
            <person name="Komaki H."/>
            <person name="Oguchi A."/>
        </authorList>
    </citation>
    <scope>NUCLEOTIDE SEQUENCE [LARGE SCALE GENOMIC DNA]</scope>
    <source>
        <strain evidence="7 8">NBRC 16266</strain>
    </source>
</reference>
<dbReference type="PROSITE" id="PS51462">
    <property type="entry name" value="NUDIX"/>
    <property type="match status" value="1"/>
</dbReference>
<dbReference type="Pfam" id="PF00293">
    <property type="entry name" value="NUDIX"/>
    <property type="match status" value="1"/>
</dbReference>
<comment type="caution">
    <text evidence="7">The sequence shown here is derived from an EMBL/GenBank/DDBJ whole genome shotgun (WGS) entry which is preliminary data.</text>
</comment>
<organism evidence="7 8">
    <name type="scientific">Acrocarpospora macrocephala</name>
    <dbReference type="NCBI Taxonomy" id="150177"/>
    <lineage>
        <taxon>Bacteria</taxon>
        <taxon>Bacillati</taxon>
        <taxon>Actinomycetota</taxon>
        <taxon>Actinomycetes</taxon>
        <taxon>Streptosporangiales</taxon>
        <taxon>Streptosporangiaceae</taxon>
        <taxon>Acrocarpospora</taxon>
    </lineage>
</organism>
<dbReference type="InterPro" id="IPR020084">
    <property type="entry name" value="NUDIX_hydrolase_CS"/>
</dbReference>
<dbReference type="PANTHER" id="PTHR43046">
    <property type="entry name" value="GDP-MANNOSE MANNOSYL HYDROLASE"/>
    <property type="match status" value="1"/>
</dbReference>
<evidence type="ECO:0000256" key="4">
    <source>
        <dbReference type="ARBA" id="ARBA00022842"/>
    </source>
</evidence>
<dbReference type="CDD" id="cd18876">
    <property type="entry name" value="NUDIX_Hydrolase"/>
    <property type="match status" value="1"/>
</dbReference>
<comment type="cofactor">
    <cofactor evidence="1">
        <name>Mg(2+)</name>
        <dbReference type="ChEBI" id="CHEBI:18420"/>
    </cofactor>
</comment>
<accession>A0A5M3X7L6</accession>
<dbReference type="SUPFAM" id="SSF55811">
    <property type="entry name" value="Nudix"/>
    <property type="match status" value="1"/>
</dbReference>
<evidence type="ECO:0000313" key="7">
    <source>
        <dbReference type="EMBL" id="GES14178.1"/>
    </source>
</evidence>
<feature type="domain" description="Nudix hydrolase" evidence="6">
    <location>
        <begin position="15"/>
        <end position="144"/>
    </location>
</feature>
<evidence type="ECO:0000256" key="5">
    <source>
        <dbReference type="RuleBase" id="RU003476"/>
    </source>
</evidence>